<dbReference type="SUPFAM" id="SSF50156">
    <property type="entry name" value="PDZ domain-like"/>
    <property type="match status" value="1"/>
</dbReference>
<organism evidence="5 6">
    <name type="scientific">Cymbomonas tetramitiformis</name>
    <dbReference type="NCBI Taxonomy" id="36881"/>
    <lineage>
        <taxon>Eukaryota</taxon>
        <taxon>Viridiplantae</taxon>
        <taxon>Chlorophyta</taxon>
        <taxon>Pyramimonadophyceae</taxon>
        <taxon>Pyramimonadales</taxon>
        <taxon>Pyramimonadaceae</taxon>
        <taxon>Cymbomonas</taxon>
    </lineage>
</organism>
<dbReference type="SUPFAM" id="SSF50494">
    <property type="entry name" value="Trypsin-like serine proteases"/>
    <property type="match status" value="1"/>
</dbReference>
<gene>
    <name evidence="5" type="ORF">CYMTET_4367</name>
</gene>
<dbReference type="GO" id="GO:0006508">
    <property type="term" value="P:proteolysis"/>
    <property type="evidence" value="ECO:0007669"/>
    <property type="project" value="UniProtKB-KW"/>
</dbReference>
<dbReference type="AlphaFoldDB" id="A0AAE0H1H3"/>
<dbReference type="PRINTS" id="PR00834">
    <property type="entry name" value="PROTEASES2C"/>
</dbReference>
<dbReference type="SMART" id="SM00228">
    <property type="entry name" value="PDZ"/>
    <property type="match status" value="1"/>
</dbReference>
<dbReference type="Gene3D" id="2.30.42.10">
    <property type="match status" value="1"/>
</dbReference>
<dbReference type="Pfam" id="PF13180">
    <property type="entry name" value="PDZ_2"/>
    <property type="match status" value="1"/>
</dbReference>
<dbReference type="InterPro" id="IPR009003">
    <property type="entry name" value="Peptidase_S1_PA"/>
</dbReference>
<reference evidence="5 6" key="1">
    <citation type="journal article" date="2015" name="Genome Biol. Evol.">
        <title>Comparative Genomics of a Bacterivorous Green Alga Reveals Evolutionary Causalities and Consequences of Phago-Mixotrophic Mode of Nutrition.</title>
        <authorList>
            <person name="Burns J.A."/>
            <person name="Paasch A."/>
            <person name="Narechania A."/>
            <person name="Kim E."/>
        </authorList>
    </citation>
    <scope>NUCLEOTIDE SEQUENCE [LARGE SCALE GENOMIC DNA]</scope>
    <source>
        <strain evidence="5 6">PLY_AMNH</strain>
    </source>
</reference>
<accession>A0AAE0H1H3</accession>
<protein>
    <recommendedName>
        <fullName evidence="4">PDZ domain-containing protein</fullName>
    </recommendedName>
</protein>
<keyword evidence="2" id="KW-0645">Protease</keyword>
<evidence type="ECO:0000256" key="3">
    <source>
        <dbReference type="ARBA" id="ARBA00022801"/>
    </source>
</evidence>
<keyword evidence="6" id="KW-1185">Reference proteome</keyword>
<feature type="domain" description="PDZ" evidence="4">
    <location>
        <begin position="294"/>
        <end position="377"/>
    </location>
</feature>
<dbReference type="PROSITE" id="PS50106">
    <property type="entry name" value="PDZ"/>
    <property type="match status" value="1"/>
</dbReference>
<evidence type="ECO:0000259" key="4">
    <source>
        <dbReference type="PROSITE" id="PS50106"/>
    </source>
</evidence>
<dbReference type="PANTHER" id="PTHR22939">
    <property type="entry name" value="SERINE PROTEASE FAMILY S1C HTRA-RELATED"/>
    <property type="match status" value="1"/>
</dbReference>
<dbReference type="Proteomes" id="UP001190700">
    <property type="component" value="Unassembled WGS sequence"/>
</dbReference>
<sequence>MGHRPRLEPQRFALDKSLAKPSLPPIAPAVLESSLRQPEQTRTVTNNFVRRALLKAGNAVVSIDTKRSVQQDVPDLDIFAFFFGGVPPRDRGPAKTQTQVVQARGSGFCVDPSGVVLTNAHVVSDVDVITITFPSGEEHTARVISEDPLVDLAVLQLEMKSKAKQLPTVQLGCSEHVSVGDWAIAVGNPLGLNNTVTLGIVSNLERSTGEAGWDWACHKFIQTDAAINQGNSGGPLLDENGKCIGMITARVQFAEAIGFAVPVDTLRSSLPAMLKGRQAPHAYLGVRMKTLTKELCIQRNADPAFGCLVADTKGVLVEGIMPGSPAATAGIKKGDVIIRARRSSASSADVGTTRMEDVQKVIQQMLPKDKVTVTIRRGPKEERSVVVTVGDAKEIKQRQQEIKQAELEKALPGSGRMFIIN</sequence>
<dbReference type="EMBL" id="LGRX02000582">
    <property type="protein sequence ID" value="KAK3288147.1"/>
    <property type="molecule type" value="Genomic_DNA"/>
</dbReference>
<keyword evidence="3" id="KW-0378">Hydrolase</keyword>
<dbReference type="InterPro" id="IPR001478">
    <property type="entry name" value="PDZ"/>
</dbReference>
<dbReference type="GO" id="GO:0004252">
    <property type="term" value="F:serine-type endopeptidase activity"/>
    <property type="evidence" value="ECO:0007669"/>
    <property type="project" value="InterPro"/>
</dbReference>
<dbReference type="Pfam" id="PF13365">
    <property type="entry name" value="Trypsin_2"/>
    <property type="match status" value="1"/>
</dbReference>
<dbReference type="InterPro" id="IPR001940">
    <property type="entry name" value="Peptidase_S1C"/>
</dbReference>
<evidence type="ECO:0000313" key="5">
    <source>
        <dbReference type="EMBL" id="KAK3288147.1"/>
    </source>
</evidence>
<dbReference type="PANTHER" id="PTHR22939:SF129">
    <property type="entry name" value="SERINE PROTEASE HTRA2, MITOCHONDRIAL"/>
    <property type="match status" value="1"/>
</dbReference>
<evidence type="ECO:0000256" key="1">
    <source>
        <dbReference type="ARBA" id="ARBA00010541"/>
    </source>
</evidence>
<evidence type="ECO:0000256" key="2">
    <source>
        <dbReference type="ARBA" id="ARBA00022670"/>
    </source>
</evidence>
<dbReference type="InterPro" id="IPR036034">
    <property type="entry name" value="PDZ_sf"/>
</dbReference>
<dbReference type="Gene3D" id="2.40.10.120">
    <property type="match status" value="1"/>
</dbReference>
<proteinExistence type="inferred from homology"/>
<name>A0AAE0H1H3_9CHLO</name>
<comment type="caution">
    <text evidence="5">The sequence shown here is derived from an EMBL/GenBank/DDBJ whole genome shotgun (WGS) entry which is preliminary data.</text>
</comment>
<comment type="similarity">
    <text evidence="1">Belongs to the peptidase S1C family.</text>
</comment>
<evidence type="ECO:0000313" key="6">
    <source>
        <dbReference type="Proteomes" id="UP001190700"/>
    </source>
</evidence>